<proteinExistence type="predicted"/>
<dbReference type="GO" id="GO:1902201">
    <property type="term" value="P:negative regulation of bacterial-type flagellum-dependent cell motility"/>
    <property type="evidence" value="ECO:0007669"/>
    <property type="project" value="TreeGrafter"/>
</dbReference>
<organism evidence="5 6">
    <name type="scientific">Aidingimonas halophila</name>
    <dbReference type="NCBI Taxonomy" id="574349"/>
    <lineage>
        <taxon>Bacteria</taxon>
        <taxon>Pseudomonadati</taxon>
        <taxon>Pseudomonadota</taxon>
        <taxon>Gammaproteobacteria</taxon>
        <taxon>Oceanospirillales</taxon>
        <taxon>Halomonadaceae</taxon>
        <taxon>Aidingimonas</taxon>
    </lineage>
</organism>
<comment type="catalytic activity">
    <reaction evidence="3">
        <text>2 GTP = 3',3'-c-di-GMP + 2 diphosphate</text>
        <dbReference type="Rhea" id="RHEA:24898"/>
        <dbReference type="ChEBI" id="CHEBI:33019"/>
        <dbReference type="ChEBI" id="CHEBI:37565"/>
        <dbReference type="ChEBI" id="CHEBI:58805"/>
        <dbReference type="EC" id="2.7.7.65"/>
    </reaction>
</comment>
<dbReference type="Pfam" id="PF00990">
    <property type="entry name" value="GGDEF"/>
    <property type="match status" value="1"/>
</dbReference>
<dbReference type="InterPro" id="IPR000160">
    <property type="entry name" value="GGDEF_dom"/>
</dbReference>
<sequence length="265" mass="29586">MPSIHIAAVAAVLASLTTAGVALLAVHSYYRRPLKQLLHWMDEDICSFHDDSVIQPPSFRISAPLIARMGHRIQQLYDANLQLHHQSIKDPLTGLGNRRMLEQRLEIVLPLSRRWMRPVSLLMIDVDHFKEYNDLYGHQAGDDCLLEIADVLRDIFRRETDIVVRLGGEEFLVVLLDAEMEEAMQLAEAMRDMLEAVGVPHEGSHVSNVVTVSIGVTTTSPGHPIELDRMIASADAALYQCKAQGRNCVTNDIPPADWQEGSHSA</sequence>
<evidence type="ECO:0000259" key="4">
    <source>
        <dbReference type="PROSITE" id="PS50887"/>
    </source>
</evidence>
<gene>
    <name evidence="5" type="ORF">SAMN05443545_10152</name>
</gene>
<dbReference type="OrthoDB" id="9812260at2"/>
<dbReference type="EMBL" id="FNNI01000001">
    <property type="protein sequence ID" value="SDW04937.1"/>
    <property type="molecule type" value="Genomic_DNA"/>
</dbReference>
<dbReference type="PANTHER" id="PTHR45138">
    <property type="entry name" value="REGULATORY COMPONENTS OF SENSORY TRANSDUCTION SYSTEM"/>
    <property type="match status" value="1"/>
</dbReference>
<feature type="domain" description="GGDEF" evidence="4">
    <location>
        <begin position="117"/>
        <end position="254"/>
    </location>
</feature>
<dbReference type="InterPro" id="IPR043128">
    <property type="entry name" value="Rev_trsase/Diguanyl_cyclase"/>
</dbReference>
<dbReference type="PROSITE" id="PS50887">
    <property type="entry name" value="GGDEF"/>
    <property type="match status" value="1"/>
</dbReference>
<evidence type="ECO:0000256" key="1">
    <source>
        <dbReference type="ARBA" id="ARBA00001946"/>
    </source>
</evidence>
<dbReference type="PANTHER" id="PTHR45138:SF9">
    <property type="entry name" value="DIGUANYLATE CYCLASE DGCM-RELATED"/>
    <property type="match status" value="1"/>
</dbReference>
<reference evidence="5 6" key="1">
    <citation type="submission" date="2016-10" db="EMBL/GenBank/DDBJ databases">
        <authorList>
            <person name="de Groot N.N."/>
        </authorList>
    </citation>
    <scope>NUCLEOTIDE SEQUENCE [LARGE SCALE GENOMIC DNA]</scope>
    <source>
        <strain evidence="5 6">DSM 19219</strain>
    </source>
</reference>
<dbReference type="InterPro" id="IPR050469">
    <property type="entry name" value="Diguanylate_Cyclase"/>
</dbReference>
<dbReference type="NCBIfam" id="TIGR00254">
    <property type="entry name" value="GGDEF"/>
    <property type="match status" value="1"/>
</dbReference>
<protein>
    <recommendedName>
        <fullName evidence="2">diguanylate cyclase</fullName>
        <ecNumber evidence="2">2.7.7.65</ecNumber>
    </recommendedName>
</protein>
<keyword evidence="6" id="KW-1185">Reference proteome</keyword>
<dbReference type="SMART" id="SM00267">
    <property type="entry name" value="GGDEF"/>
    <property type="match status" value="1"/>
</dbReference>
<accession>A0A1H2QCE9</accession>
<comment type="cofactor">
    <cofactor evidence="1">
        <name>Mg(2+)</name>
        <dbReference type="ChEBI" id="CHEBI:18420"/>
    </cofactor>
</comment>
<dbReference type="SUPFAM" id="SSF55073">
    <property type="entry name" value="Nucleotide cyclase"/>
    <property type="match status" value="1"/>
</dbReference>
<evidence type="ECO:0000313" key="6">
    <source>
        <dbReference type="Proteomes" id="UP000198500"/>
    </source>
</evidence>
<dbReference type="EC" id="2.7.7.65" evidence="2"/>
<dbReference type="InterPro" id="IPR029787">
    <property type="entry name" value="Nucleotide_cyclase"/>
</dbReference>
<dbReference type="AlphaFoldDB" id="A0A1H2QCE9"/>
<dbReference type="Proteomes" id="UP000198500">
    <property type="component" value="Unassembled WGS sequence"/>
</dbReference>
<dbReference type="RefSeq" id="WP_092567484.1">
    <property type="nucleotide sequence ID" value="NZ_BMXH01000001.1"/>
</dbReference>
<dbReference type="Gene3D" id="3.30.70.270">
    <property type="match status" value="1"/>
</dbReference>
<evidence type="ECO:0000256" key="3">
    <source>
        <dbReference type="ARBA" id="ARBA00034247"/>
    </source>
</evidence>
<evidence type="ECO:0000313" key="5">
    <source>
        <dbReference type="EMBL" id="SDW04937.1"/>
    </source>
</evidence>
<dbReference type="GO" id="GO:0043709">
    <property type="term" value="P:cell adhesion involved in single-species biofilm formation"/>
    <property type="evidence" value="ECO:0007669"/>
    <property type="project" value="TreeGrafter"/>
</dbReference>
<dbReference type="STRING" id="574349.SAMN05443545_10152"/>
<dbReference type="FunFam" id="3.30.70.270:FF:000001">
    <property type="entry name" value="Diguanylate cyclase domain protein"/>
    <property type="match status" value="1"/>
</dbReference>
<evidence type="ECO:0000256" key="2">
    <source>
        <dbReference type="ARBA" id="ARBA00012528"/>
    </source>
</evidence>
<dbReference type="CDD" id="cd01949">
    <property type="entry name" value="GGDEF"/>
    <property type="match status" value="1"/>
</dbReference>
<name>A0A1H2QCE9_9GAMM</name>
<dbReference type="GO" id="GO:0005886">
    <property type="term" value="C:plasma membrane"/>
    <property type="evidence" value="ECO:0007669"/>
    <property type="project" value="TreeGrafter"/>
</dbReference>
<dbReference type="GO" id="GO:0052621">
    <property type="term" value="F:diguanylate cyclase activity"/>
    <property type="evidence" value="ECO:0007669"/>
    <property type="project" value="UniProtKB-EC"/>
</dbReference>